<proteinExistence type="inferred from homology"/>
<sequence length="267" mass="28436">MIKGHVAVVTGATRGLGRAIALQLARRGAHVVAVGRSTTDTPHRVMPGTLQQVQAELDAIGAEAITVQADLNDLAQVDAIVERVLAWKGRCDILVNNASYTPAGGFFEVSLNRWATGMGITVLAPVRLCQGLLPGMLERGDGRVLNIGSEAGAYSDAETGAHQYQTGGAPLMYGVTKSALERMTVGLHDEFASRGVAFNNLRAGQMSTEGWHLMHTATGFDDPVESVHTPEEVAAAVCWMLEQPTAVSGRIIDFAELVEQGVLPRRR</sequence>
<accession>A0A6J7J9T2</accession>
<dbReference type="InterPro" id="IPR036291">
    <property type="entry name" value="NAD(P)-bd_dom_sf"/>
</dbReference>
<dbReference type="Pfam" id="PF00106">
    <property type="entry name" value="adh_short"/>
    <property type="match status" value="1"/>
</dbReference>
<dbReference type="GO" id="GO:0016491">
    <property type="term" value="F:oxidoreductase activity"/>
    <property type="evidence" value="ECO:0007669"/>
    <property type="project" value="UniProtKB-KW"/>
</dbReference>
<dbReference type="EMBL" id="CAFBIY010000002">
    <property type="protein sequence ID" value="CAB4846073.1"/>
    <property type="molecule type" value="Genomic_DNA"/>
</dbReference>
<dbReference type="PANTHER" id="PTHR44196">
    <property type="entry name" value="DEHYDROGENASE/REDUCTASE SDR FAMILY MEMBER 7B"/>
    <property type="match status" value="1"/>
</dbReference>
<dbReference type="EMBL" id="CAFBMT010000011">
    <property type="protein sequence ID" value="CAB4939601.1"/>
    <property type="molecule type" value="Genomic_DNA"/>
</dbReference>
<dbReference type="EMBL" id="CAFAAV010000042">
    <property type="protein sequence ID" value="CAB4811246.1"/>
    <property type="molecule type" value="Genomic_DNA"/>
</dbReference>
<evidence type="ECO:0000313" key="4">
    <source>
        <dbReference type="EMBL" id="CAB4725775.1"/>
    </source>
</evidence>
<name>A0A6J7J9T2_9ZZZZ</name>
<dbReference type="EMBL" id="CAEZYF010000010">
    <property type="protein sequence ID" value="CAB4725775.1"/>
    <property type="molecule type" value="Genomic_DNA"/>
</dbReference>
<dbReference type="SUPFAM" id="SSF51735">
    <property type="entry name" value="NAD(P)-binding Rossmann-fold domains"/>
    <property type="match status" value="1"/>
</dbReference>
<keyword evidence="2" id="KW-0560">Oxidoreductase</keyword>
<dbReference type="GO" id="GO:0016020">
    <property type="term" value="C:membrane"/>
    <property type="evidence" value="ECO:0007669"/>
    <property type="project" value="TreeGrafter"/>
</dbReference>
<evidence type="ECO:0000256" key="1">
    <source>
        <dbReference type="ARBA" id="ARBA00006484"/>
    </source>
</evidence>
<reference evidence="7" key="1">
    <citation type="submission" date="2020-05" db="EMBL/GenBank/DDBJ databases">
        <authorList>
            <person name="Chiriac C."/>
            <person name="Salcher M."/>
            <person name="Ghai R."/>
            <person name="Kavagutti S V."/>
        </authorList>
    </citation>
    <scope>NUCLEOTIDE SEQUENCE</scope>
</reference>
<dbReference type="PRINTS" id="PR00081">
    <property type="entry name" value="GDHRDH"/>
</dbReference>
<evidence type="ECO:0000256" key="2">
    <source>
        <dbReference type="ARBA" id="ARBA00023002"/>
    </source>
</evidence>
<evidence type="ECO:0000313" key="5">
    <source>
        <dbReference type="EMBL" id="CAB4811246.1"/>
    </source>
</evidence>
<evidence type="ECO:0000313" key="7">
    <source>
        <dbReference type="EMBL" id="CAB4939601.1"/>
    </source>
</evidence>
<evidence type="ECO:0000313" key="8">
    <source>
        <dbReference type="EMBL" id="CAB4970874.1"/>
    </source>
</evidence>
<comment type="similarity">
    <text evidence="1">Belongs to the short-chain dehydrogenases/reductases (SDR) family.</text>
</comment>
<dbReference type="CDD" id="cd05233">
    <property type="entry name" value="SDR_c"/>
    <property type="match status" value="1"/>
</dbReference>
<gene>
    <name evidence="4" type="ORF">UFOPK2656_01761</name>
    <name evidence="5" type="ORF">UFOPK3099_00758</name>
    <name evidence="6" type="ORF">UFOPK3267_00091</name>
    <name evidence="7" type="ORF">UFOPK3651_02064</name>
    <name evidence="8" type="ORF">UFOPK3931_00102</name>
    <name evidence="3" type="ORF">UFOPK4189_01849</name>
</gene>
<dbReference type="PANTHER" id="PTHR44196:SF1">
    <property type="entry name" value="DEHYDROGENASE_REDUCTASE SDR FAMILY MEMBER 7B"/>
    <property type="match status" value="1"/>
</dbReference>
<evidence type="ECO:0000313" key="3">
    <source>
        <dbReference type="EMBL" id="CAB4364082.1"/>
    </source>
</evidence>
<dbReference type="InterPro" id="IPR002347">
    <property type="entry name" value="SDR_fam"/>
</dbReference>
<dbReference type="AlphaFoldDB" id="A0A6J7J9T2"/>
<dbReference type="EMBL" id="CAESGF010000010">
    <property type="protein sequence ID" value="CAB4364082.1"/>
    <property type="molecule type" value="Genomic_DNA"/>
</dbReference>
<evidence type="ECO:0000313" key="6">
    <source>
        <dbReference type="EMBL" id="CAB4846073.1"/>
    </source>
</evidence>
<dbReference type="Gene3D" id="3.40.50.720">
    <property type="entry name" value="NAD(P)-binding Rossmann-like Domain"/>
    <property type="match status" value="1"/>
</dbReference>
<protein>
    <submittedName>
        <fullName evidence="7">Unannotated protein</fullName>
    </submittedName>
</protein>
<dbReference type="EMBL" id="CAFBOL010000001">
    <property type="protein sequence ID" value="CAB4970874.1"/>
    <property type="molecule type" value="Genomic_DNA"/>
</dbReference>
<dbReference type="PRINTS" id="PR00080">
    <property type="entry name" value="SDRFAMILY"/>
</dbReference>
<organism evidence="7">
    <name type="scientific">freshwater metagenome</name>
    <dbReference type="NCBI Taxonomy" id="449393"/>
    <lineage>
        <taxon>unclassified sequences</taxon>
        <taxon>metagenomes</taxon>
        <taxon>ecological metagenomes</taxon>
    </lineage>
</organism>